<sequence length="245" mass="28088">MKYLLFVALSILFFNAGAQDITGNVTDRSTGRPLPYILISGGKSAVYSDADGHFSLPPNTDTISISTMGYKPYKHAISKITRKISVQLEPGSIELNEVHIMAKKNFFKDSLNTRREFERTFNYQPTRFSDIFRPTSTNVPFAFVTVDVFKIIDLLNRKNDPQLKLKKQLLKDERENHINQRFNKSMISNVSQLKGDSLETFLVRYRPSVQQIDHLSDYELIQYVKEKTEEFRADNNSGGTALILH</sequence>
<dbReference type="Proteomes" id="UP000613193">
    <property type="component" value="Unassembled WGS sequence"/>
</dbReference>
<keyword evidence="2" id="KW-0121">Carboxypeptidase</keyword>
<dbReference type="InterPro" id="IPR008969">
    <property type="entry name" value="CarboxyPept-like_regulatory"/>
</dbReference>
<comment type="caution">
    <text evidence="2">The sequence shown here is derived from an EMBL/GenBank/DDBJ whole genome shotgun (WGS) entry which is preliminary data.</text>
</comment>
<keyword evidence="1" id="KW-0732">Signal</keyword>
<evidence type="ECO:0000313" key="2">
    <source>
        <dbReference type="EMBL" id="MBK0380734.1"/>
    </source>
</evidence>
<organism evidence="2 3">
    <name type="scientific">Mucilaginibacter segetis</name>
    <dbReference type="NCBI Taxonomy" id="2793071"/>
    <lineage>
        <taxon>Bacteria</taxon>
        <taxon>Pseudomonadati</taxon>
        <taxon>Bacteroidota</taxon>
        <taxon>Sphingobacteriia</taxon>
        <taxon>Sphingobacteriales</taxon>
        <taxon>Sphingobacteriaceae</taxon>
        <taxon>Mucilaginibacter</taxon>
    </lineage>
</organism>
<dbReference type="GO" id="GO:0004180">
    <property type="term" value="F:carboxypeptidase activity"/>
    <property type="evidence" value="ECO:0007669"/>
    <property type="project" value="UniProtKB-KW"/>
</dbReference>
<dbReference type="Pfam" id="PF13715">
    <property type="entry name" value="CarbopepD_reg_2"/>
    <property type="match status" value="1"/>
</dbReference>
<gene>
    <name evidence="2" type="ORF">I5M19_15525</name>
</gene>
<dbReference type="AlphaFoldDB" id="A0A934PTV5"/>
<dbReference type="RefSeq" id="WP_200067274.1">
    <property type="nucleotide sequence ID" value="NZ_JAEHFW010000003.1"/>
</dbReference>
<protein>
    <submittedName>
        <fullName evidence="2">Carboxypeptidase-like regulatory domain-containing protein</fullName>
    </submittedName>
</protein>
<dbReference type="EMBL" id="JAEHFW010000003">
    <property type="protein sequence ID" value="MBK0380734.1"/>
    <property type="molecule type" value="Genomic_DNA"/>
</dbReference>
<reference evidence="2" key="1">
    <citation type="submission" date="2020-12" db="EMBL/GenBank/DDBJ databases">
        <title>Bacterial novel species Mucilaginibacter sp. SD-g isolated from soil.</title>
        <authorList>
            <person name="Jung H.-Y."/>
        </authorList>
    </citation>
    <scope>NUCLEOTIDE SEQUENCE</scope>
    <source>
        <strain evidence="2">SD-g</strain>
    </source>
</reference>
<feature type="signal peptide" evidence="1">
    <location>
        <begin position="1"/>
        <end position="18"/>
    </location>
</feature>
<proteinExistence type="predicted"/>
<dbReference type="Gene3D" id="2.60.40.1120">
    <property type="entry name" value="Carboxypeptidase-like, regulatory domain"/>
    <property type="match status" value="1"/>
</dbReference>
<dbReference type="SUPFAM" id="SSF49464">
    <property type="entry name" value="Carboxypeptidase regulatory domain-like"/>
    <property type="match status" value="1"/>
</dbReference>
<evidence type="ECO:0000313" key="3">
    <source>
        <dbReference type="Proteomes" id="UP000613193"/>
    </source>
</evidence>
<keyword evidence="2" id="KW-0645">Protease</keyword>
<name>A0A934PTV5_9SPHI</name>
<accession>A0A934PTV5</accession>
<feature type="chain" id="PRO_5037681308" evidence="1">
    <location>
        <begin position="19"/>
        <end position="245"/>
    </location>
</feature>
<keyword evidence="3" id="KW-1185">Reference proteome</keyword>
<evidence type="ECO:0000256" key="1">
    <source>
        <dbReference type="SAM" id="SignalP"/>
    </source>
</evidence>
<keyword evidence="2" id="KW-0378">Hydrolase</keyword>